<dbReference type="EMBL" id="NBIU01000012">
    <property type="protein sequence ID" value="PZT48167.1"/>
    <property type="molecule type" value="Genomic_DNA"/>
</dbReference>
<dbReference type="Pfam" id="PF01973">
    <property type="entry name" value="MptE-like"/>
    <property type="match status" value="1"/>
</dbReference>
<dbReference type="PANTHER" id="PTHR41786:SF1">
    <property type="entry name" value="6-HYDROXYMETHYLPTERIN DIPHOSPHOKINASE MPTE-LIKE DOMAIN-CONTAINING PROTEIN"/>
    <property type="match status" value="1"/>
</dbReference>
<evidence type="ECO:0000259" key="1">
    <source>
        <dbReference type="Pfam" id="PF01973"/>
    </source>
</evidence>
<evidence type="ECO:0000313" key="4">
    <source>
        <dbReference type="Proteomes" id="UP000249746"/>
    </source>
</evidence>
<dbReference type="OrthoDB" id="5404763at2"/>
<dbReference type="InterPro" id="IPR002826">
    <property type="entry name" value="MptE-like"/>
</dbReference>
<proteinExistence type="predicted"/>
<dbReference type="AlphaFoldDB" id="A0A2W6MUM7"/>
<dbReference type="Proteomes" id="UP000249746">
    <property type="component" value="Unassembled WGS sequence"/>
</dbReference>
<evidence type="ECO:0000259" key="2">
    <source>
        <dbReference type="Pfam" id="PF20157"/>
    </source>
</evidence>
<keyword evidence="4" id="KW-1185">Reference proteome</keyword>
<evidence type="ECO:0000313" key="3">
    <source>
        <dbReference type="EMBL" id="PZT48167.1"/>
    </source>
</evidence>
<reference evidence="3 4" key="1">
    <citation type="submission" date="2017-03" db="EMBL/GenBank/DDBJ databases">
        <title>Genomic and clinical evidence uncovers the enterohepatic species Helicobacter valdiviensis as a potential human intestinal pathogen.</title>
        <authorList>
            <person name="Fresia P."/>
            <person name="Jara R."/>
            <person name="Sierra R."/>
            <person name="Ferres I."/>
            <person name="Greif G."/>
            <person name="Iraola G."/>
            <person name="Collado L."/>
        </authorList>
    </citation>
    <scope>NUCLEOTIDE SEQUENCE [LARGE SCALE GENOMIC DNA]</scope>
    <source>
        <strain evidence="3 4">WBE14</strain>
    </source>
</reference>
<gene>
    <name evidence="3" type="ORF">B6S12_05455</name>
</gene>
<sequence>MGILEFLKSADCEEIEKFCQRRFQENLYFFQNDYPNLFEALKSEAKEYQLYIGKEGVNILNFKNNSFLYSLDEAGKSSMLLVHENCSFNPLLNQQWKRIFGSRACFMGEEFPFTSRWVNEILAYTMNNGWVESFHLSNDFLPSLNLFGLGGGIFLQVLNENYESFHSFLIFEESLDLFRISCFFVDYPTLFSKTQDRAGYIFLESLVKKDYVYHYFLSRKISTSVMRLELSLYQSPLNISARELVHELHSQNYRGWGSFEDEMRGIVNKLSVEITKMLIEPKRINAPICVVANGPSLDFLLPFIKENQEKMIIFSCGTALKPLKKAGIIPDFQVEIERHDYLEGVLKEAPLGDVPLLCASVLDKKAKELAKEFYCFERAGSSAANFKAPKFQIQFSAPLVGNAGAALASYLGSDVILCGLDCGYKEGSTKHAKNSYYGEEEKNNLPSDAFRVRGNFSDDIYSDALYSLSRTSLEEAFSALKPFNILNLNDGAFIKGARPTHYDEFDLKEIDKKQQIENLKSLFKDPKTSDFYSKNPQSHVFEVLAFKNRIGDLFKEEVKNKKELFIRVDKISDEIAKTSKTNPLVTILFSGSLSHFLYHIVLSCLHLPHNNIEHIWIKAQELYNSGFEAMVEYFNQVVNDIKVEH</sequence>
<feature type="domain" description="Glycosyltransferase Maf N-terminal" evidence="2">
    <location>
        <begin position="22"/>
        <end position="203"/>
    </location>
</feature>
<organism evidence="3 4">
    <name type="scientific">Helicobacter valdiviensis</name>
    <dbReference type="NCBI Taxonomy" id="1458358"/>
    <lineage>
        <taxon>Bacteria</taxon>
        <taxon>Pseudomonadati</taxon>
        <taxon>Campylobacterota</taxon>
        <taxon>Epsilonproteobacteria</taxon>
        <taxon>Campylobacterales</taxon>
        <taxon>Helicobacteraceae</taxon>
        <taxon>Helicobacter</taxon>
    </lineage>
</organism>
<name>A0A2W6MUM7_9HELI</name>
<dbReference type="PANTHER" id="PTHR41786">
    <property type="entry name" value="MOTILITY ACCESSORY FACTOR MAF"/>
    <property type="match status" value="1"/>
</dbReference>
<dbReference type="Pfam" id="PF20157">
    <property type="entry name" value="Maf_flag10_N"/>
    <property type="match status" value="1"/>
</dbReference>
<accession>A0A2W6MUM7</accession>
<dbReference type="RefSeq" id="WP_111229801.1">
    <property type="nucleotide sequence ID" value="NZ_NBIU01000012.1"/>
</dbReference>
<feature type="domain" description="6-hydroxymethylpterin diphosphokinase MptE-like" evidence="1">
    <location>
        <begin position="278"/>
        <end position="426"/>
    </location>
</feature>
<dbReference type="InterPro" id="IPR045376">
    <property type="entry name" value="Maf_N"/>
</dbReference>
<protein>
    <recommendedName>
        <fullName evidence="5">Motility accessory factor</fullName>
    </recommendedName>
</protein>
<comment type="caution">
    <text evidence="3">The sequence shown here is derived from an EMBL/GenBank/DDBJ whole genome shotgun (WGS) entry which is preliminary data.</text>
</comment>
<evidence type="ECO:0008006" key="5">
    <source>
        <dbReference type="Google" id="ProtNLM"/>
    </source>
</evidence>